<dbReference type="Proteomes" id="UP000319894">
    <property type="component" value="Unassembled WGS sequence"/>
</dbReference>
<dbReference type="PRINTS" id="PR00080">
    <property type="entry name" value="SDRFAMILY"/>
</dbReference>
<sequence length="269" mass="27989">MSLHTAEFDVEGKRAIVTGASQGIGRTVAETLATGGADVAICSRSQDRVDPVAEGINDDPASGDCLAVECNVRDREAVEAFVEATVEELGGVDVLVNNAGGEFVAAFDDISPNGWESIIDLNLTGTFHCTQVAGEAMRGGDDPGGVVINMSSVNGQHAAPNESHYSAAKAAIIRLTETLSVEWASHDIRVNCVAPGLIQTPGVAETLGIDESDMPPREAVDRRIGHTEDIADVVQFLASPAAAFVNGETYTVKGVPRAGNSMSTDLGLQ</sequence>
<dbReference type="EMBL" id="QMDX01000008">
    <property type="protein sequence ID" value="TSD13364.1"/>
    <property type="molecule type" value="Genomic_DNA"/>
</dbReference>
<dbReference type="AlphaFoldDB" id="A0A554N7J2"/>
<dbReference type="GO" id="GO:0032787">
    <property type="term" value="P:monocarboxylic acid metabolic process"/>
    <property type="evidence" value="ECO:0007669"/>
    <property type="project" value="UniProtKB-ARBA"/>
</dbReference>
<dbReference type="Gene3D" id="3.40.50.720">
    <property type="entry name" value="NAD(P)-binding Rossmann-like Domain"/>
    <property type="match status" value="1"/>
</dbReference>
<evidence type="ECO:0000256" key="2">
    <source>
        <dbReference type="RuleBase" id="RU000363"/>
    </source>
</evidence>
<dbReference type="InterPro" id="IPR002347">
    <property type="entry name" value="SDR_fam"/>
</dbReference>
<dbReference type="PANTHER" id="PTHR42879">
    <property type="entry name" value="3-OXOACYL-(ACYL-CARRIER-PROTEIN) REDUCTASE"/>
    <property type="match status" value="1"/>
</dbReference>
<reference evidence="3 4" key="1">
    <citation type="submission" date="2018-06" db="EMBL/GenBank/DDBJ databases">
        <title>Natronomonas sp. F16-60 a new haloarchaeon isolated from a solar saltern of Isla Cristina, Huelva, Spain.</title>
        <authorList>
            <person name="Duran-Viseras A."/>
            <person name="Sanchez-Porro C."/>
            <person name="Ventosa A."/>
        </authorList>
    </citation>
    <scope>NUCLEOTIDE SEQUENCE [LARGE SCALE GENOMIC DNA]</scope>
    <source>
        <strain evidence="3 4">F16-60</strain>
    </source>
</reference>
<evidence type="ECO:0000313" key="3">
    <source>
        <dbReference type="EMBL" id="TSD13364.1"/>
    </source>
</evidence>
<dbReference type="PROSITE" id="PS00061">
    <property type="entry name" value="ADH_SHORT"/>
    <property type="match status" value="1"/>
</dbReference>
<dbReference type="InterPro" id="IPR050259">
    <property type="entry name" value="SDR"/>
</dbReference>
<evidence type="ECO:0000313" key="4">
    <source>
        <dbReference type="Proteomes" id="UP000319894"/>
    </source>
</evidence>
<dbReference type="SUPFAM" id="SSF51735">
    <property type="entry name" value="NAD(P)-binding Rossmann-fold domains"/>
    <property type="match status" value="1"/>
</dbReference>
<evidence type="ECO:0000256" key="1">
    <source>
        <dbReference type="ARBA" id="ARBA00006484"/>
    </source>
</evidence>
<accession>A0A554N7J2</accession>
<name>A0A554N7J2_9EURY</name>
<dbReference type="Pfam" id="PF00106">
    <property type="entry name" value="adh_short"/>
    <property type="match status" value="1"/>
</dbReference>
<dbReference type="PANTHER" id="PTHR42879:SF2">
    <property type="entry name" value="3-OXOACYL-[ACYL-CARRIER-PROTEIN] REDUCTASE FABG"/>
    <property type="match status" value="1"/>
</dbReference>
<keyword evidence="4" id="KW-1185">Reference proteome</keyword>
<dbReference type="InParanoid" id="A0A554N7J2"/>
<organism evidence="3 4">
    <name type="scientific">Haloglomus irregulare</name>
    <dbReference type="NCBI Taxonomy" id="2234134"/>
    <lineage>
        <taxon>Archaea</taxon>
        <taxon>Methanobacteriati</taxon>
        <taxon>Methanobacteriota</taxon>
        <taxon>Stenosarchaea group</taxon>
        <taxon>Halobacteria</taxon>
        <taxon>Halobacteriales</taxon>
        <taxon>Natronomonadaceae</taxon>
        <taxon>Haloglomus</taxon>
    </lineage>
</organism>
<dbReference type="RefSeq" id="WP_144262551.1">
    <property type="nucleotide sequence ID" value="NZ_QMDX01000008.1"/>
</dbReference>
<protein>
    <submittedName>
        <fullName evidence="3">3-oxoacyl-ACP reductase</fullName>
    </submittedName>
</protein>
<gene>
    <name evidence="3" type="ORF">DP107_12800</name>
</gene>
<dbReference type="OrthoDB" id="194879at2157"/>
<dbReference type="InterPro" id="IPR036291">
    <property type="entry name" value="NAD(P)-bd_dom_sf"/>
</dbReference>
<dbReference type="InterPro" id="IPR020904">
    <property type="entry name" value="Sc_DH/Rdtase_CS"/>
</dbReference>
<dbReference type="PRINTS" id="PR00081">
    <property type="entry name" value="GDHRDH"/>
</dbReference>
<proteinExistence type="inferred from homology"/>
<comment type="caution">
    <text evidence="3">The sequence shown here is derived from an EMBL/GenBank/DDBJ whole genome shotgun (WGS) entry which is preliminary data.</text>
</comment>
<comment type="similarity">
    <text evidence="1 2">Belongs to the short-chain dehydrogenases/reductases (SDR) family.</text>
</comment>
<dbReference type="FunFam" id="3.40.50.720:FF:000084">
    <property type="entry name" value="Short-chain dehydrogenase reductase"/>
    <property type="match status" value="1"/>
</dbReference>